<dbReference type="Pfam" id="PF01546">
    <property type="entry name" value="Peptidase_M20"/>
    <property type="match status" value="1"/>
</dbReference>
<dbReference type="SUPFAM" id="SSF53187">
    <property type="entry name" value="Zn-dependent exopeptidases"/>
    <property type="match status" value="1"/>
</dbReference>
<dbReference type="InterPro" id="IPR002933">
    <property type="entry name" value="Peptidase_M20"/>
</dbReference>
<evidence type="ECO:0000313" key="3">
    <source>
        <dbReference type="Proteomes" id="UP000030377"/>
    </source>
</evidence>
<dbReference type="AlphaFoldDB" id="A0A0A3YG87"/>
<keyword evidence="1 2" id="KW-0378">Hydrolase</keyword>
<dbReference type="GO" id="GO:0016787">
    <property type="term" value="F:hydrolase activity"/>
    <property type="evidence" value="ECO:0007669"/>
    <property type="project" value="UniProtKB-KW"/>
</dbReference>
<sequence length="164" mass="18370">SRRVDPIKPSVISVGKIDSGTTYNIIPNSATMYGTVRTFNDDVRHFIVDEMKKLTEGICSSFGAVGRLEFDYGTPAVINDEEMSRFAEQVINDTFGAETVAQIDPVMGGEDFSYYLQRQKGAFIFVGMGGDKSCYPHHHPRFDIDEETIPTAIRLFIQLVKQYA</sequence>
<gene>
    <name evidence="2" type="ORF">MA20_48585</name>
</gene>
<feature type="non-terminal residue" evidence="2">
    <location>
        <position position="1"/>
    </location>
</feature>
<dbReference type="Gene3D" id="3.40.630.10">
    <property type="entry name" value="Zn peptidases"/>
    <property type="match status" value="1"/>
</dbReference>
<reference evidence="2 3" key="1">
    <citation type="submission" date="2014-09" db="EMBL/GenBank/DDBJ databases">
        <title>Draft genome of Bradyrhizobium japonicum Is-34.</title>
        <authorList>
            <person name="Tsurumaru H."/>
            <person name="Yamakawa T."/>
            <person name="Hashimoto S."/>
            <person name="Okizaki K."/>
            <person name="Kanesaki Y."/>
            <person name="Yoshikawa H."/>
            <person name="Yajima S."/>
        </authorList>
    </citation>
    <scope>NUCLEOTIDE SEQUENCE [LARGE SCALE GENOMIC DNA]</scope>
    <source>
        <strain evidence="2 3">Is-34</strain>
    </source>
</reference>
<proteinExistence type="predicted"/>
<dbReference type="SUPFAM" id="SSF55031">
    <property type="entry name" value="Bacterial exopeptidase dimerisation domain"/>
    <property type="match status" value="1"/>
</dbReference>
<organism evidence="2 3">
    <name type="scientific">Bradyrhizobium japonicum</name>
    <dbReference type="NCBI Taxonomy" id="375"/>
    <lineage>
        <taxon>Bacteria</taxon>
        <taxon>Pseudomonadati</taxon>
        <taxon>Pseudomonadota</taxon>
        <taxon>Alphaproteobacteria</taxon>
        <taxon>Hyphomicrobiales</taxon>
        <taxon>Nitrobacteraceae</taxon>
        <taxon>Bradyrhizobium</taxon>
    </lineage>
</organism>
<dbReference type="EMBL" id="JRPN01000218">
    <property type="protein sequence ID" value="KGT72723.1"/>
    <property type="molecule type" value="Genomic_DNA"/>
</dbReference>
<protein>
    <submittedName>
        <fullName evidence="2">N-acyl-L-amino acid amidohydrolase</fullName>
    </submittedName>
</protein>
<dbReference type="InterPro" id="IPR017439">
    <property type="entry name" value="Amidohydrolase"/>
</dbReference>
<dbReference type="PANTHER" id="PTHR11014:SF63">
    <property type="entry name" value="METALLOPEPTIDASE, PUTATIVE (AFU_ORTHOLOGUE AFUA_6G09600)-RELATED"/>
    <property type="match status" value="1"/>
</dbReference>
<evidence type="ECO:0000256" key="1">
    <source>
        <dbReference type="ARBA" id="ARBA00022801"/>
    </source>
</evidence>
<evidence type="ECO:0000313" key="2">
    <source>
        <dbReference type="EMBL" id="KGT72723.1"/>
    </source>
</evidence>
<dbReference type="Proteomes" id="UP000030377">
    <property type="component" value="Unassembled WGS sequence"/>
</dbReference>
<dbReference type="PANTHER" id="PTHR11014">
    <property type="entry name" value="PEPTIDASE M20 FAMILY MEMBER"/>
    <property type="match status" value="1"/>
</dbReference>
<dbReference type="InterPro" id="IPR036264">
    <property type="entry name" value="Bact_exopeptidase_dim_dom"/>
</dbReference>
<accession>A0A0A3YG87</accession>
<comment type="caution">
    <text evidence="2">The sequence shown here is derived from an EMBL/GenBank/DDBJ whole genome shotgun (WGS) entry which is preliminary data.</text>
</comment>
<name>A0A0A3YG87_BRAJP</name>